<evidence type="ECO:0000256" key="7">
    <source>
        <dbReference type="ARBA" id="ARBA00023136"/>
    </source>
</evidence>
<dbReference type="GO" id="GO:0016787">
    <property type="term" value="F:hydrolase activity"/>
    <property type="evidence" value="ECO:0007669"/>
    <property type="project" value="UniProtKB-KW"/>
</dbReference>
<keyword evidence="9" id="KW-0378">Hydrolase</keyword>
<keyword evidence="10" id="KW-1185">Reference proteome</keyword>
<feature type="transmembrane region" description="Helical" evidence="8">
    <location>
        <begin position="90"/>
        <end position="112"/>
    </location>
</feature>
<gene>
    <name evidence="9" type="ordered locus">Pmob_0922</name>
</gene>
<feature type="transmembrane region" description="Helical" evidence="8">
    <location>
        <begin position="158"/>
        <end position="179"/>
    </location>
</feature>
<feature type="transmembrane region" description="Helical" evidence="8">
    <location>
        <begin position="211"/>
        <end position="231"/>
    </location>
</feature>
<dbReference type="Proteomes" id="UP000000789">
    <property type="component" value="Chromosome"/>
</dbReference>
<evidence type="ECO:0000256" key="5">
    <source>
        <dbReference type="ARBA" id="ARBA00022692"/>
    </source>
</evidence>
<feature type="transmembrane region" description="Helical" evidence="8">
    <location>
        <begin position="119"/>
        <end position="138"/>
    </location>
</feature>
<evidence type="ECO:0000313" key="10">
    <source>
        <dbReference type="Proteomes" id="UP000000789"/>
    </source>
</evidence>
<dbReference type="GO" id="GO:0005886">
    <property type="term" value="C:plasma membrane"/>
    <property type="evidence" value="ECO:0007669"/>
    <property type="project" value="UniProtKB-SubCell"/>
</dbReference>
<dbReference type="GO" id="GO:0022857">
    <property type="term" value="F:transmembrane transporter activity"/>
    <property type="evidence" value="ECO:0007669"/>
    <property type="project" value="InterPro"/>
</dbReference>
<accession>A9BJQ2</accession>
<sequence length="309" mass="32813">MKLFKTLLVFMRKNPALVGFIILFVVLSIFTDSFFNLYNIVNVIRQVSIMAILGFGMTLVIISGGIDLSVGSTFAFSAVVMASIVKDGRVLLGIIVGLLIGAAIGAFNGIVISKGKIQPFIVTLATMAIGRSLTLAYTEGIPISLFPDSFRFLGRGDIFGIPVPILIMLGIFFLSLYILKKTKLGLYIYAIGGNEEATKLSGVNVDRYKTVVYMLSGLFSAISAIILTARLNSAQATFGQGYELDAIATVVLGGASLAGGKGGVLGTLFGALLLGTINNGMNLMNISPFYQDLVKGVIILLAVLSEKEE</sequence>
<dbReference type="PANTHER" id="PTHR32196">
    <property type="entry name" value="ABC TRANSPORTER PERMEASE PROTEIN YPHD-RELATED-RELATED"/>
    <property type="match status" value="1"/>
</dbReference>
<evidence type="ECO:0000256" key="3">
    <source>
        <dbReference type="ARBA" id="ARBA00022475"/>
    </source>
</evidence>
<dbReference type="CDD" id="cd06579">
    <property type="entry name" value="TM_PBP1_transp_AraH_like"/>
    <property type="match status" value="1"/>
</dbReference>
<dbReference type="STRING" id="403833.Pmob_0922"/>
<evidence type="ECO:0000256" key="8">
    <source>
        <dbReference type="SAM" id="Phobius"/>
    </source>
</evidence>
<keyword evidence="3" id="KW-1003">Cell membrane</keyword>
<keyword evidence="6 8" id="KW-1133">Transmembrane helix</keyword>
<protein>
    <submittedName>
        <fullName evidence="9">Monosaccharide-transporting ATPase</fullName>
        <ecNumber evidence="9">3.6.3.17</ecNumber>
    </submittedName>
</protein>
<keyword evidence="4" id="KW-0997">Cell inner membrane</keyword>
<dbReference type="HOGENOM" id="CLU_028880_2_2_0"/>
<dbReference type="EMBL" id="CP000879">
    <property type="protein sequence ID" value="ABX31645.1"/>
    <property type="molecule type" value="Genomic_DNA"/>
</dbReference>
<feature type="transmembrane region" description="Helical" evidence="8">
    <location>
        <begin position="16"/>
        <end position="35"/>
    </location>
</feature>
<keyword evidence="5 8" id="KW-0812">Transmembrane</keyword>
<feature type="transmembrane region" description="Helical" evidence="8">
    <location>
        <begin position="251"/>
        <end position="274"/>
    </location>
</feature>
<evidence type="ECO:0000256" key="1">
    <source>
        <dbReference type="ARBA" id="ARBA00004651"/>
    </source>
</evidence>
<comment type="subcellular location">
    <subcellularLocation>
        <location evidence="1">Cell membrane</location>
        <topology evidence="1">Multi-pass membrane protein</topology>
    </subcellularLocation>
</comment>
<name>A9BJQ2_PETMO</name>
<keyword evidence="2" id="KW-0813">Transport</keyword>
<dbReference type="EC" id="3.6.3.17" evidence="9"/>
<dbReference type="KEGG" id="pmo:Pmob_0922"/>
<reference evidence="9" key="1">
    <citation type="submission" date="2007-11" db="EMBL/GenBank/DDBJ databases">
        <title>Complete sequence of Petroga mobilis SJ95.</title>
        <authorList>
            <consortium name="US DOE Joint Genome Institute"/>
            <person name="Copeland A."/>
            <person name="Lucas S."/>
            <person name="Lapidus A."/>
            <person name="Barry K."/>
            <person name="Glavina del Rio T."/>
            <person name="Dalin E."/>
            <person name="Tice H."/>
            <person name="Pitluck S."/>
            <person name="Meincke L."/>
            <person name="Brettin T."/>
            <person name="Bruce D."/>
            <person name="Detter J.C."/>
            <person name="Han C."/>
            <person name="Kuske C.R."/>
            <person name="Schmutz J."/>
            <person name="Larimer F."/>
            <person name="Land M."/>
            <person name="Hauser L."/>
            <person name="Kyrpides N."/>
            <person name="Mikhailova N."/>
            <person name="Noll K."/>
            <person name="Richardson P."/>
        </authorList>
    </citation>
    <scope>NUCLEOTIDE SEQUENCE [LARGE SCALE GENOMIC DNA]</scope>
    <source>
        <strain evidence="9">SJ95</strain>
    </source>
</reference>
<evidence type="ECO:0000256" key="2">
    <source>
        <dbReference type="ARBA" id="ARBA00022448"/>
    </source>
</evidence>
<proteinExistence type="predicted"/>
<evidence type="ECO:0000256" key="4">
    <source>
        <dbReference type="ARBA" id="ARBA00022519"/>
    </source>
</evidence>
<dbReference type="InterPro" id="IPR001851">
    <property type="entry name" value="ABC_transp_permease"/>
</dbReference>
<dbReference type="eggNOG" id="COG1172">
    <property type="taxonomic scope" value="Bacteria"/>
</dbReference>
<evidence type="ECO:0000256" key="6">
    <source>
        <dbReference type="ARBA" id="ARBA00022989"/>
    </source>
</evidence>
<keyword evidence="7 8" id="KW-0472">Membrane</keyword>
<evidence type="ECO:0000313" key="9">
    <source>
        <dbReference type="EMBL" id="ABX31645.1"/>
    </source>
</evidence>
<dbReference type="AlphaFoldDB" id="A9BJQ2"/>
<organism evidence="9 10">
    <name type="scientific">Petrotoga mobilis (strain DSM 10674 / SJ95)</name>
    <dbReference type="NCBI Taxonomy" id="403833"/>
    <lineage>
        <taxon>Bacteria</taxon>
        <taxon>Thermotogati</taxon>
        <taxon>Thermotogota</taxon>
        <taxon>Thermotogae</taxon>
        <taxon>Petrotogales</taxon>
        <taxon>Petrotogaceae</taxon>
        <taxon>Petrotoga</taxon>
    </lineage>
</organism>
<dbReference type="PANTHER" id="PTHR32196:SF21">
    <property type="entry name" value="ABC TRANSPORTER PERMEASE PROTEIN YPHD-RELATED"/>
    <property type="match status" value="1"/>
</dbReference>
<feature type="transmembrane region" description="Helical" evidence="8">
    <location>
        <begin position="47"/>
        <end position="70"/>
    </location>
</feature>
<dbReference type="Pfam" id="PF02653">
    <property type="entry name" value="BPD_transp_2"/>
    <property type="match status" value="1"/>
</dbReference>